<dbReference type="Gramene" id="TraesKAR1D01G0010750.1">
    <property type="protein sequence ID" value="cds.TraesKAR1D01G0010750.1"/>
    <property type="gene ID" value="TraesKAR1D01G0010750"/>
</dbReference>
<accession>A0A3B5ZPL2</accession>
<evidence type="ECO:0000256" key="1">
    <source>
        <dbReference type="ARBA" id="ARBA00022614"/>
    </source>
</evidence>
<dbReference type="PRINTS" id="PR00364">
    <property type="entry name" value="DISEASERSIST"/>
</dbReference>
<dbReference type="InterPro" id="IPR032675">
    <property type="entry name" value="LRR_dom_sf"/>
</dbReference>
<keyword evidence="6" id="KW-1185">Reference proteome</keyword>
<evidence type="ECO:0008006" key="7">
    <source>
        <dbReference type="Google" id="ProtNLM"/>
    </source>
</evidence>
<dbReference type="Gene3D" id="3.40.50.300">
    <property type="entry name" value="P-loop containing nucleotide triphosphate hydrolases"/>
    <property type="match status" value="1"/>
</dbReference>
<protein>
    <recommendedName>
        <fullName evidence="7">NB-ARC domain-containing protein</fullName>
    </recommendedName>
</protein>
<evidence type="ECO:0000256" key="2">
    <source>
        <dbReference type="ARBA" id="ARBA00022821"/>
    </source>
</evidence>
<dbReference type="Gramene" id="TraesCS1D02G030041.1">
    <property type="protein sequence ID" value="TraesCS1D02G030041.1.cds1"/>
    <property type="gene ID" value="TraesCS1D02G030041"/>
</dbReference>
<dbReference type="Proteomes" id="UP000019116">
    <property type="component" value="Chromosome 1D"/>
</dbReference>
<dbReference type="SUPFAM" id="SSF52058">
    <property type="entry name" value="L domain-like"/>
    <property type="match status" value="1"/>
</dbReference>
<dbReference type="InterPro" id="IPR027417">
    <property type="entry name" value="P-loop_NTPase"/>
</dbReference>
<dbReference type="InterPro" id="IPR056789">
    <property type="entry name" value="LRR_R13L1-DRL21"/>
</dbReference>
<dbReference type="STRING" id="4565.A0A3B5ZPL2"/>
<name>A0A3B5ZPL2_WHEAT</name>
<dbReference type="InterPro" id="IPR036388">
    <property type="entry name" value="WH-like_DNA-bd_sf"/>
</dbReference>
<dbReference type="EnsemblPlants" id="TraesCS1D02G030041.1">
    <property type="protein sequence ID" value="TraesCS1D02G030041.1.cds1"/>
    <property type="gene ID" value="TraesCS1D02G030041"/>
</dbReference>
<sequence length="963" mass="108588">MSKKIKLVTKDIHALCDMLSKLLSVTPHSSTTVTLTRPLVGSTISQDRLYGREDIFEKTINCITSCCETLSILPIVGPGGIGKSTLTQHLYNDTRTREHFSARVWISVSTDFDVLKLNQQILSCMPATEEEESKTTHETNSLSSIQEYIAQRLRSKRFLVVLDDVWKCDNMSEWKSLLAPFTKGEAKGSMIIVTTRFPKLADMMKTVDQLPLELQGLEPNDFFAFFEERIFGELDRPEGYIDILSGIAREIAYKLMGDPLAAKTASRLLRKNMSQEHWMAVLEHKEWECSKDGDDIMSSLYTSYDYLPFLLQKCFSYCALFPKGHRFSHLEMNRFLTAVGIIDSTHQDDTNYLEELVDNGFLLKADDLIGQNYIMHKLLHDLSQKVSVQECLNISGSDFKSDTVPQSIRHLSITLKDTYDENFLEEVSKLKTRIDIANLRTLMIFCEYQGNFAGILKDTFEEVDSLHVLFIVVKSLDDLPKGFSKLIHLQYLKLGSPYGIEMALPSTLSRFYHLKFLDLEDWHGSSNVPKDINRLVNLQDFIAKKELHSSVPEVGKMKYLRELKEFCVKKESVGFELRELGEMTELGGELRICNLEKVATKEEASEAKLKSKRNLKKLTLVWGSEERTVDGDVLDGLQPHPDLRELCIANHGGAVGPSWLCVDILLKQLGALHLEGLSWDTLPPFGQLPYLTKLVLKKISGVRQLRIQDMASLESLMICRCGNFFSGCSVEEAGGGTGTMKPFPASLKKLGISTESSIQSMALLSNLTSLTHLTLKDCVKLTVDGFNPLITVNLKVLVVFNCRWDRSCPESIAADLLSEVASSRVMPAGSFQLEQLKVESISAVLVAPICNLIATTIHTVIFCHDHRVKSFTEEQEKALQLLTSLRHLGFDGCGALQSLPRGLHRLYSLENLEVLWCCEVQSIPKEGFPVSLQNLRIRPCRTEVKEQIEKIRITNPDLSVQYE</sequence>
<reference evidence="5" key="1">
    <citation type="submission" date="2018-08" db="EMBL/GenBank/DDBJ databases">
        <authorList>
            <person name="Rossello M."/>
        </authorList>
    </citation>
    <scope>NUCLEOTIDE SEQUENCE [LARGE SCALE GENOMIC DNA]</scope>
    <source>
        <strain evidence="5">cv. Chinese Spring</strain>
    </source>
</reference>
<evidence type="ECO:0000259" key="3">
    <source>
        <dbReference type="Pfam" id="PF00931"/>
    </source>
</evidence>
<evidence type="ECO:0000313" key="6">
    <source>
        <dbReference type="Proteomes" id="UP000019116"/>
    </source>
</evidence>
<feature type="domain" description="NB-ARC" evidence="3">
    <location>
        <begin position="55"/>
        <end position="231"/>
    </location>
</feature>
<dbReference type="SUPFAM" id="SSF52540">
    <property type="entry name" value="P-loop containing nucleoside triphosphate hydrolases"/>
    <property type="match status" value="1"/>
</dbReference>
<dbReference type="PANTHER" id="PTHR36766:SF64">
    <property type="entry name" value="OS12G0206100 PROTEIN"/>
    <property type="match status" value="1"/>
</dbReference>
<dbReference type="SMR" id="A0A3B5ZPL2"/>
<organism evidence="5">
    <name type="scientific">Triticum aestivum</name>
    <name type="common">Wheat</name>
    <dbReference type="NCBI Taxonomy" id="4565"/>
    <lineage>
        <taxon>Eukaryota</taxon>
        <taxon>Viridiplantae</taxon>
        <taxon>Streptophyta</taxon>
        <taxon>Embryophyta</taxon>
        <taxon>Tracheophyta</taxon>
        <taxon>Spermatophyta</taxon>
        <taxon>Magnoliopsida</taxon>
        <taxon>Liliopsida</taxon>
        <taxon>Poales</taxon>
        <taxon>Poaceae</taxon>
        <taxon>BOP clade</taxon>
        <taxon>Pooideae</taxon>
        <taxon>Triticodae</taxon>
        <taxon>Triticeae</taxon>
        <taxon>Triticinae</taxon>
        <taxon>Triticum</taxon>
    </lineage>
</organism>
<proteinExistence type="predicted"/>
<evidence type="ECO:0000259" key="4">
    <source>
        <dbReference type="Pfam" id="PF25019"/>
    </source>
</evidence>
<dbReference type="AlphaFoldDB" id="A0A3B5ZPL2"/>
<dbReference type="Pfam" id="PF25019">
    <property type="entry name" value="LRR_R13L1-DRL21"/>
    <property type="match status" value="1"/>
</dbReference>
<dbReference type="InterPro" id="IPR002182">
    <property type="entry name" value="NB-ARC"/>
</dbReference>
<dbReference type="Gene3D" id="1.10.10.10">
    <property type="entry name" value="Winged helix-like DNA-binding domain superfamily/Winged helix DNA-binding domain"/>
    <property type="match status" value="1"/>
</dbReference>
<evidence type="ECO:0000313" key="5">
    <source>
        <dbReference type="EnsemblPlants" id="TraesCS1D02G030041.1.cds1"/>
    </source>
</evidence>
<dbReference type="Pfam" id="PF00931">
    <property type="entry name" value="NB-ARC"/>
    <property type="match status" value="1"/>
</dbReference>
<reference evidence="5" key="2">
    <citation type="submission" date="2018-10" db="UniProtKB">
        <authorList>
            <consortium name="EnsemblPlants"/>
        </authorList>
    </citation>
    <scope>IDENTIFICATION</scope>
</reference>
<feature type="domain" description="R13L1/DRL21-like LRR repeat region" evidence="4">
    <location>
        <begin position="577"/>
        <end position="698"/>
    </location>
</feature>
<dbReference type="Gramene" id="TraesCS1D03G0056800.1">
    <property type="protein sequence ID" value="TraesCS1D03G0056800.1.CDS1"/>
    <property type="gene ID" value="TraesCS1D03G0056800"/>
</dbReference>
<keyword evidence="2" id="KW-0611">Plant defense</keyword>
<dbReference type="Gene3D" id="3.80.10.10">
    <property type="entry name" value="Ribonuclease Inhibitor"/>
    <property type="match status" value="1"/>
</dbReference>
<dbReference type="GO" id="GO:0006952">
    <property type="term" value="P:defense response"/>
    <property type="evidence" value="ECO:0007669"/>
    <property type="project" value="UniProtKB-KW"/>
</dbReference>
<dbReference type="PANTHER" id="PTHR36766">
    <property type="entry name" value="PLANT BROAD-SPECTRUM MILDEW RESISTANCE PROTEIN RPW8"/>
    <property type="match status" value="1"/>
</dbReference>
<keyword evidence="1" id="KW-0433">Leucine-rich repeat</keyword>
<dbReference type="OrthoDB" id="655895at2759"/>
<dbReference type="GO" id="GO:0043531">
    <property type="term" value="F:ADP binding"/>
    <property type="evidence" value="ECO:0007669"/>
    <property type="project" value="InterPro"/>
</dbReference>